<dbReference type="Pfam" id="PF13585">
    <property type="entry name" value="CHU_C"/>
    <property type="match status" value="1"/>
</dbReference>
<dbReference type="EMBL" id="VLPL01000005">
    <property type="protein sequence ID" value="TSJ42317.1"/>
    <property type="molecule type" value="Genomic_DNA"/>
</dbReference>
<evidence type="ECO:0000313" key="1">
    <source>
        <dbReference type="EMBL" id="TSJ42317.1"/>
    </source>
</evidence>
<dbReference type="InterPro" id="IPR026341">
    <property type="entry name" value="T9SS_type_B"/>
</dbReference>
<comment type="caution">
    <text evidence="1">The sequence shown here is derived from an EMBL/GenBank/DDBJ whole genome shotgun (WGS) entry which is preliminary data.</text>
</comment>
<sequence>MIKNSNTIAYQHLYPMFLRCSFLLILLTTFSSITRAQDVWLQNHFSPNSGCALSNLETVTVLVNNNSGVIMPSNTIQVYYSVDGGTIINQPLSSNLTAGASWNFSFSVKADLSVCGAHTMKVWVSRAGDVNHLNDTLLWTVQNDCPIVPGTVTSDITVCQGANAGTLSLSGWSYGTITTWESSVNGGTTWTPIPSTTTPSYAYNNVAQNTQYHVVIDGGYCPDDTSGYATVSIQTPPVPGTLSGSDSLCENVANGTLTLSGNNQPPIQWEYSTNGGGTWTTVASASTTYNYSGLTATTIYRVLVDGAICADAYSDTAMIYVDPVYPPTVLTGSDSLCITNATGFVNATGTFGAVLNWEFSIDNGMTWTGLGNTTGSLGYTNLTQTTFYRMITEGGQCPDVISDTAIIYVQALPPNPTIGPSDTICASSVAGILNMTGATTPVLNWDTSTDGGNTWIPVANTTTSFDYTGQSLTTIYRAQLEGGFCPDYYSDTAIIKLDAAPVVGVLNQSGSICEGTSEDLHLVGSVADSLYWQFSTDNGVTWQTVPNSDTIDYNTFAIMQDVQFQVVALNGVCPPTVSNQAVITMLPAPIANAGADTAIYLGETITLNGSGGVTGIWMPGSTLSDSTITNPVATPSTTTAYGYYVIDTSGCIDGDTVVIKVLDPIQFNIRNVITMNNDNMNDTWNITGVEFFPMTAVKVFNQYGKLLYENEDYKNDWDGSFKGSRLPNGTYYYVVLKGGTEEEYKGTITLLGNE</sequence>
<dbReference type="Proteomes" id="UP000316008">
    <property type="component" value="Unassembled WGS sequence"/>
</dbReference>
<proteinExistence type="predicted"/>
<dbReference type="AlphaFoldDB" id="A0A556MQX2"/>
<dbReference type="OrthoDB" id="678019at2"/>
<organism evidence="1 2">
    <name type="scientific">Fluviicola chungangensis</name>
    <dbReference type="NCBI Taxonomy" id="2597671"/>
    <lineage>
        <taxon>Bacteria</taxon>
        <taxon>Pseudomonadati</taxon>
        <taxon>Bacteroidota</taxon>
        <taxon>Flavobacteriia</taxon>
        <taxon>Flavobacteriales</taxon>
        <taxon>Crocinitomicaceae</taxon>
        <taxon>Fluviicola</taxon>
    </lineage>
</organism>
<accession>A0A556MQX2</accession>
<keyword evidence="2" id="KW-1185">Reference proteome</keyword>
<reference evidence="1 2" key="1">
    <citation type="submission" date="2019-07" db="EMBL/GenBank/DDBJ databases">
        <authorList>
            <person name="Huq M.A."/>
        </authorList>
    </citation>
    <scope>NUCLEOTIDE SEQUENCE [LARGE SCALE GENOMIC DNA]</scope>
    <source>
        <strain evidence="1 2">MAH-3</strain>
    </source>
</reference>
<gene>
    <name evidence="1" type="ORF">FO442_11150</name>
</gene>
<dbReference type="NCBIfam" id="TIGR04131">
    <property type="entry name" value="Bac_Flav_CTERM"/>
    <property type="match status" value="1"/>
</dbReference>
<protein>
    <submittedName>
        <fullName evidence="1">Gliding motility-associated C-terminal domain-containing protein</fullName>
    </submittedName>
</protein>
<evidence type="ECO:0000313" key="2">
    <source>
        <dbReference type="Proteomes" id="UP000316008"/>
    </source>
</evidence>
<name>A0A556MQX2_9FLAO</name>